<dbReference type="STRING" id="13249.T1IBZ9"/>
<dbReference type="EMBL" id="ACPB03004429">
    <property type="status" value="NOT_ANNOTATED_CDS"/>
    <property type="molecule type" value="Genomic_DNA"/>
</dbReference>
<dbReference type="InParanoid" id="T1IBZ9"/>
<evidence type="ECO:0000313" key="2">
    <source>
        <dbReference type="Proteomes" id="UP000015103"/>
    </source>
</evidence>
<keyword evidence="2" id="KW-1185">Reference proteome</keyword>
<accession>T1IBZ9</accession>
<dbReference type="EnsemblMetazoa" id="RPRC013819-RA">
    <property type="protein sequence ID" value="RPRC013819-PA"/>
    <property type="gene ID" value="RPRC013819"/>
</dbReference>
<proteinExistence type="predicted"/>
<dbReference type="Proteomes" id="UP000015103">
    <property type="component" value="Unassembled WGS sequence"/>
</dbReference>
<dbReference type="HOGENOM" id="CLU_1505311_0_0_1"/>
<dbReference type="AlphaFoldDB" id="T1IBZ9"/>
<reference evidence="1" key="1">
    <citation type="submission" date="2015-05" db="UniProtKB">
        <authorList>
            <consortium name="EnsemblMetazoa"/>
        </authorList>
    </citation>
    <scope>IDENTIFICATION</scope>
</reference>
<evidence type="ECO:0000313" key="1">
    <source>
        <dbReference type="EnsemblMetazoa" id="RPRC013819-PA"/>
    </source>
</evidence>
<name>T1IBZ9_RHOPR</name>
<dbReference type="VEuPathDB" id="VectorBase:RPRC013819"/>
<organism evidence="1 2">
    <name type="scientific">Rhodnius prolixus</name>
    <name type="common">Triatomid bug</name>
    <dbReference type="NCBI Taxonomy" id="13249"/>
    <lineage>
        <taxon>Eukaryota</taxon>
        <taxon>Metazoa</taxon>
        <taxon>Ecdysozoa</taxon>
        <taxon>Arthropoda</taxon>
        <taxon>Hexapoda</taxon>
        <taxon>Insecta</taxon>
        <taxon>Pterygota</taxon>
        <taxon>Neoptera</taxon>
        <taxon>Paraneoptera</taxon>
        <taxon>Hemiptera</taxon>
        <taxon>Heteroptera</taxon>
        <taxon>Panheteroptera</taxon>
        <taxon>Cimicomorpha</taxon>
        <taxon>Reduviidae</taxon>
        <taxon>Triatominae</taxon>
        <taxon>Rhodnius</taxon>
    </lineage>
</organism>
<sequence length="179" mass="20702">MIKSLKEEKNIILQKLYEFVEKVTIKTSDVIEDLNKKQASNNNLLNLQNEVNKLKVEKEELEKKYNSAILLLKSDHESEVKKAQILLDELKQCCEAGCDVNALMNLRIELEEKHKLEVEELRTYFEQKCADMEKNYSEEIFSQHSRKHSASSSSSEEDLASERIFADYGTSGDNLEPEL</sequence>
<protein>
    <submittedName>
        <fullName evidence="1">Uncharacterized protein</fullName>
    </submittedName>
</protein>